<evidence type="ECO:0000313" key="1">
    <source>
        <dbReference type="EMBL" id="VUC22005.1"/>
    </source>
</evidence>
<dbReference type="EMBL" id="CABFNS010000502">
    <property type="protein sequence ID" value="VUC22005.1"/>
    <property type="molecule type" value="Genomic_DNA"/>
</dbReference>
<proteinExistence type="predicted"/>
<reference evidence="1 2" key="1">
    <citation type="submission" date="2019-06" db="EMBL/GenBank/DDBJ databases">
        <authorList>
            <person name="Broberg M."/>
        </authorList>
    </citation>
    <scope>NUCLEOTIDE SEQUENCE [LARGE SCALE GENOMIC DNA]</scope>
</reference>
<protein>
    <submittedName>
        <fullName evidence="1">Uncharacterized protein</fullName>
    </submittedName>
</protein>
<evidence type="ECO:0000313" key="2">
    <source>
        <dbReference type="Proteomes" id="UP000766486"/>
    </source>
</evidence>
<name>A0ABY6TWG4_BIOOC</name>
<dbReference type="Proteomes" id="UP000766486">
    <property type="component" value="Unassembled WGS sequence"/>
</dbReference>
<gene>
    <name evidence="1" type="ORF">CLO192961_LOCUS69159</name>
</gene>
<sequence length="120" mass="13517">MLLCEPYFHFDMGQNYICRPKPALAVESNLTIHRFKLRSLLHPHCMDCPSSGGFGDVFIVWNRLERNINLFAGRLCNKAVDQYTLPGTKKRYVPSPTICIIYLPLPSSSPPASVIDHSPA</sequence>
<comment type="caution">
    <text evidence="1">The sequence shown here is derived from an EMBL/GenBank/DDBJ whole genome shotgun (WGS) entry which is preliminary data.</text>
</comment>
<organism evidence="1 2">
    <name type="scientific">Bionectria ochroleuca</name>
    <name type="common">Gliocladium roseum</name>
    <dbReference type="NCBI Taxonomy" id="29856"/>
    <lineage>
        <taxon>Eukaryota</taxon>
        <taxon>Fungi</taxon>
        <taxon>Dikarya</taxon>
        <taxon>Ascomycota</taxon>
        <taxon>Pezizomycotina</taxon>
        <taxon>Sordariomycetes</taxon>
        <taxon>Hypocreomycetidae</taxon>
        <taxon>Hypocreales</taxon>
        <taxon>Bionectriaceae</taxon>
        <taxon>Clonostachys</taxon>
    </lineage>
</organism>
<keyword evidence="2" id="KW-1185">Reference proteome</keyword>
<accession>A0ABY6TWG4</accession>